<proteinExistence type="predicted"/>
<feature type="transmembrane region" description="Helical" evidence="1">
    <location>
        <begin position="39"/>
        <end position="56"/>
    </location>
</feature>
<feature type="domain" description="DUF1468" evidence="2">
    <location>
        <begin position="7"/>
        <end position="138"/>
    </location>
</feature>
<dbReference type="Proteomes" id="UP000193017">
    <property type="component" value="Plasmid unnamed"/>
</dbReference>
<feature type="transmembrane region" description="Helical" evidence="1">
    <location>
        <begin position="114"/>
        <end position="133"/>
    </location>
</feature>
<dbReference type="KEGG" id="pcon:B0A89_14200"/>
<evidence type="ECO:0000313" key="4">
    <source>
        <dbReference type="Proteomes" id="UP000193017"/>
    </source>
</evidence>
<geneLocation type="plasmid" evidence="3 4">
    <name>unnamed</name>
</geneLocation>
<feature type="transmembrane region" description="Helical" evidence="1">
    <location>
        <begin position="77"/>
        <end position="102"/>
    </location>
</feature>
<gene>
    <name evidence="3" type="ORF">B0A89_14200</name>
</gene>
<accession>A0A1W6D1M3</accession>
<evidence type="ECO:0000256" key="1">
    <source>
        <dbReference type="SAM" id="Phobius"/>
    </source>
</evidence>
<reference evidence="3 4" key="1">
    <citation type="submission" date="2017-03" db="EMBL/GenBank/DDBJ databases">
        <title>Genome sequence of Paracoccus contaminans isolated from a water microcosm.</title>
        <authorList>
            <person name="Aurass P."/>
            <person name="Karste S."/>
            <person name="Trost E."/>
            <person name="Glaeser S.P."/>
            <person name="Kaempfer P."/>
            <person name="Flieger A."/>
        </authorList>
    </citation>
    <scope>NUCLEOTIDE SEQUENCE [LARGE SCALE GENOMIC DNA]</scope>
    <source>
        <strain evidence="4">RKI 16-01929T\LMG 29738T\CCM 8701T\CIP 111112T</strain>
        <plasmid evidence="4">Plasmid unnamed</plasmid>
    </source>
</reference>
<evidence type="ECO:0000313" key="3">
    <source>
        <dbReference type="EMBL" id="ARJ70980.1"/>
    </source>
</evidence>
<name>A0A1W6D1M3_9RHOB</name>
<keyword evidence="1" id="KW-1133">Transmembrane helix</keyword>
<keyword evidence="3" id="KW-0614">Plasmid</keyword>
<organism evidence="3 4">
    <name type="scientific">Paracoccus contaminans</name>
    <dbReference type="NCBI Taxonomy" id="1945662"/>
    <lineage>
        <taxon>Bacteria</taxon>
        <taxon>Pseudomonadati</taxon>
        <taxon>Pseudomonadota</taxon>
        <taxon>Alphaproteobacteria</taxon>
        <taxon>Rhodobacterales</taxon>
        <taxon>Paracoccaceae</taxon>
        <taxon>Paracoccus</taxon>
    </lineage>
</organism>
<sequence length="145" mass="15346">MTDRVFAALMLLVTLAYGVIALTAIKAPFQYDPLGPESWPQLIAAVMFLALVLLMWRPTATRFAVDGPGWMRLGVMLALLSAYALAFQPLGFVLSTFFFSALAARSLGAAWRGAVPFGLGMGLGGYVLCAGLLELNLPAGPLPGL</sequence>
<keyword evidence="1" id="KW-0472">Membrane</keyword>
<keyword evidence="1" id="KW-0812">Transmembrane</keyword>
<dbReference type="Pfam" id="PF07331">
    <property type="entry name" value="TctB"/>
    <property type="match status" value="1"/>
</dbReference>
<protein>
    <recommendedName>
        <fullName evidence="2">DUF1468 domain-containing protein</fullName>
    </recommendedName>
</protein>
<dbReference type="AlphaFoldDB" id="A0A1W6D1M3"/>
<keyword evidence="4" id="KW-1185">Reference proteome</keyword>
<dbReference type="EMBL" id="CP020613">
    <property type="protein sequence ID" value="ARJ70980.1"/>
    <property type="molecule type" value="Genomic_DNA"/>
</dbReference>
<evidence type="ECO:0000259" key="2">
    <source>
        <dbReference type="Pfam" id="PF07331"/>
    </source>
</evidence>
<dbReference type="OrthoDB" id="5519430at2"/>
<dbReference type="InterPro" id="IPR009936">
    <property type="entry name" value="DUF1468"/>
</dbReference>
<dbReference type="RefSeq" id="WP_085378992.1">
    <property type="nucleotide sequence ID" value="NZ_CP020613.1"/>
</dbReference>